<dbReference type="GO" id="GO:0004066">
    <property type="term" value="F:asparagine synthase (glutamine-hydrolyzing) activity"/>
    <property type="evidence" value="ECO:0007669"/>
    <property type="project" value="UniProtKB-EC"/>
</dbReference>
<reference evidence="7 8" key="1">
    <citation type="submission" date="2019-01" db="EMBL/GenBank/DDBJ databases">
        <title>Lactibacter flavus gen. nov., sp. nov., a novel bacterium of the family Propionibacteriaceae isolated from raw milk and dairy products.</title>
        <authorList>
            <person name="Huptas C."/>
            <person name="Wenning M."/>
            <person name="Breitenwieser F."/>
            <person name="Doll E."/>
            <person name="Von Neubeck M."/>
            <person name="Busse H.-J."/>
            <person name="Scherer S."/>
        </authorList>
    </citation>
    <scope>NUCLEOTIDE SEQUENCE [LARGE SCALE GENOMIC DNA]</scope>
    <source>
        <strain evidence="7 8">KCTC 33808</strain>
    </source>
</reference>
<keyword evidence="3" id="KW-0028">Amino-acid biosynthesis</keyword>
<dbReference type="SUPFAM" id="SSF56235">
    <property type="entry name" value="N-terminal nucleophile aminohydrolases (Ntn hydrolases)"/>
    <property type="match status" value="1"/>
</dbReference>
<dbReference type="OrthoDB" id="5140532at2"/>
<dbReference type="Proteomes" id="UP000292373">
    <property type="component" value="Unassembled WGS sequence"/>
</dbReference>
<gene>
    <name evidence="7" type="ORF">ET989_01435</name>
</gene>
<evidence type="ECO:0000259" key="6">
    <source>
        <dbReference type="Pfam" id="PF00733"/>
    </source>
</evidence>
<keyword evidence="8" id="KW-1185">Reference proteome</keyword>
<dbReference type="InterPro" id="IPR014729">
    <property type="entry name" value="Rossmann-like_a/b/a_fold"/>
</dbReference>
<dbReference type="RefSeq" id="WP_131166764.1">
    <property type="nucleotide sequence ID" value="NZ_SDMQ01000001.1"/>
</dbReference>
<dbReference type="EMBL" id="SDMQ01000001">
    <property type="protein sequence ID" value="TBT88636.1"/>
    <property type="molecule type" value="Genomic_DNA"/>
</dbReference>
<sequence>MSHEILLIAGPGDDLARAWRLRMLEHACPSVPGHRSHVVLESATAAAALVDTSPAGGSFASAQPCVGGGSVTVATTLRGLDVPEQRHAADGAEAGHVTAALHPDGSVHVANDGLGSVPTFWGVSDGTLLLSTHLASLVSLGMAAQADAQGLLEYLTMLHPLGDRTLLSGASLLPGGTSLSWRTGHVDRTRKMLFQPSDETLSDDDALAAFAETWSAVMADVLATSERTSIALSGGLDSRAIAEAAVQLGHSPLTYTYGGVGTSEGRAASRVARSLGLPHLAIPVSDDRLLAQARSSLDLLDGAHSASEMYELWFSDLLRSCGDLVVNGLNGDLLMGSDKATGLQDPEAVRSVVWKRYAGEVAAMAPFLAAGHRGDAEPAVRRSLSDSLGEWDLAARSDMVLFWRMDNRQQRWGTMLTSALRRIGVRSELPFMDARLLALTARLTPDQRRHGAWYLRVHREVFPRSAKVPRSSDGNAPRALDHVYWAADTPYLAQLGKLTLRHPVSGVRRGLGLAAQVALPHLRAHSPLSGPADRLDARRTVFPADLWLRTRAPYSQRLRELLEAGRGATPLLDDEAIDRAVEGLRRGTPTAPALTLGKVASAQLWLHDYQRREAARRSAETAPPASSINLAAGEAPPAAP</sequence>
<comment type="pathway">
    <text evidence="1">Amino-acid biosynthesis; L-asparagine biosynthesis; L-asparagine from L-aspartate (L-Gln route): step 1/1.</text>
</comment>
<keyword evidence="3" id="KW-0061">Asparagine biosynthesis</keyword>
<dbReference type="InterPro" id="IPR001962">
    <property type="entry name" value="Asn_synthase"/>
</dbReference>
<name>A0A4Q9KJ41_9ACTN</name>
<comment type="catalytic activity">
    <reaction evidence="4">
        <text>L-aspartate + L-glutamine + ATP + H2O = L-asparagine + L-glutamate + AMP + diphosphate + H(+)</text>
        <dbReference type="Rhea" id="RHEA:12228"/>
        <dbReference type="ChEBI" id="CHEBI:15377"/>
        <dbReference type="ChEBI" id="CHEBI:15378"/>
        <dbReference type="ChEBI" id="CHEBI:29985"/>
        <dbReference type="ChEBI" id="CHEBI:29991"/>
        <dbReference type="ChEBI" id="CHEBI:30616"/>
        <dbReference type="ChEBI" id="CHEBI:33019"/>
        <dbReference type="ChEBI" id="CHEBI:58048"/>
        <dbReference type="ChEBI" id="CHEBI:58359"/>
        <dbReference type="ChEBI" id="CHEBI:456215"/>
        <dbReference type="EC" id="6.3.5.4"/>
    </reaction>
</comment>
<evidence type="ECO:0000256" key="2">
    <source>
        <dbReference type="ARBA" id="ARBA00012737"/>
    </source>
</evidence>
<evidence type="ECO:0000313" key="8">
    <source>
        <dbReference type="Proteomes" id="UP000292373"/>
    </source>
</evidence>
<dbReference type="InterPro" id="IPR029055">
    <property type="entry name" value="Ntn_hydrolases_N"/>
</dbReference>
<dbReference type="GO" id="GO:0006529">
    <property type="term" value="P:asparagine biosynthetic process"/>
    <property type="evidence" value="ECO:0007669"/>
    <property type="project" value="UniProtKB-KW"/>
</dbReference>
<dbReference type="PANTHER" id="PTHR43284:SF1">
    <property type="entry name" value="ASPARAGINE SYNTHETASE"/>
    <property type="match status" value="1"/>
</dbReference>
<dbReference type="AlphaFoldDB" id="A0A4Q9KJ41"/>
<evidence type="ECO:0000256" key="5">
    <source>
        <dbReference type="SAM" id="MobiDB-lite"/>
    </source>
</evidence>
<feature type="domain" description="Asparagine synthetase" evidence="6">
    <location>
        <begin position="223"/>
        <end position="463"/>
    </location>
</feature>
<evidence type="ECO:0000256" key="1">
    <source>
        <dbReference type="ARBA" id="ARBA00005187"/>
    </source>
</evidence>
<feature type="region of interest" description="Disordered" evidence="5">
    <location>
        <begin position="615"/>
        <end position="640"/>
    </location>
</feature>
<dbReference type="Gene3D" id="3.40.50.620">
    <property type="entry name" value="HUPs"/>
    <property type="match status" value="1"/>
</dbReference>
<evidence type="ECO:0000256" key="3">
    <source>
        <dbReference type="ARBA" id="ARBA00022888"/>
    </source>
</evidence>
<accession>A0A4Q9KJ41</accession>
<evidence type="ECO:0000313" key="7">
    <source>
        <dbReference type="EMBL" id="TBT88636.1"/>
    </source>
</evidence>
<evidence type="ECO:0000256" key="4">
    <source>
        <dbReference type="ARBA" id="ARBA00048741"/>
    </source>
</evidence>
<organism evidence="7 8">
    <name type="scientific">Propioniciclava sinopodophylli</name>
    <dbReference type="NCBI Taxonomy" id="1837344"/>
    <lineage>
        <taxon>Bacteria</taxon>
        <taxon>Bacillati</taxon>
        <taxon>Actinomycetota</taxon>
        <taxon>Actinomycetes</taxon>
        <taxon>Propionibacteriales</taxon>
        <taxon>Propionibacteriaceae</taxon>
        <taxon>Propioniciclava</taxon>
    </lineage>
</organism>
<proteinExistence type="predicted"/>
<comment type="caution">
    <text evidence="7">The sequence shown here is derived from an EMBL/GenBank/DDBJ whole genome shotgun (WGS) entry which is preliminary data.</text>
</comment>
<dbReference type="InterPro" id="IPR051786">
    <property type="entry name" value="ASN_synthetase/amidase"/>
</dbReference>
<dbReference type="EC" id="6.3.5.4" evidence="2"/>
<protein>
    <recommendedName>
        <fullName evidence="2">asparagine synthase (glutamine-hydrolyzing)</fullName>
        <ecNumber evidence="2">6.3.5.4</ecNumber>
    </recommendedName>
</protein>
<dbReference type="SUPFAM" id="SSF52402">
    <property type="entry name" value="Adenine nucleotide alpha hydrolases-like"/>
    <property type="match status" value="1"/>
</dbReference>
<dbReference type="Pfam" id="PF00733">
    <property type="entry name" value="Asn_synthase"/>
    <property type="match status" value="1"/>
</dbReference>
<dbReference type="PANTHER" id="PTHR43284">
    <property type="entry name" value="ASPARAGINE SYNTHETASE (GLUTAMINE-HYDROLYZING)"/>
    <property type="match status" value="1"/>
</dbReference>